<protein>
    <submittedName>
        <fullName evidence="1">Uncharacterized protein</fullName>
    </submittedName>
</protein>
<organism evidence="1">
    <name type="scientific">Anguilla anguilla</name>
    <name type="common">European freshwater eel</name>
    <name type="synonym">Muraena anguilla</name>
    <dbReference type="NCBI Taxonomy" id="7936"/>
    <lineage>
        <taxon>Eukaryota</taxon>
        <taxon>Metazoa</taxon>
        <taxon>Chordata</taxon>
        <taxon>Craniata</taxon>
        <taxon>Vertebrata</taxon>
        <taxon>Euteleostomi</taxon>
        <taxon>Actinopterygii</taxon>
        <taxon>Neopterygii</taxon>
        <taxon>Teleostei</taxon>
        <taxon>Anguilliformes</taxon>
        <taxon>Anguillidae</taxon>
        <taxon>Anguilla</taxon>
    </lineage>
</organism>
<name>A0A0E9UI42_ANGAN</name>
<sequence length="43" mass="4910">MFRTLLGTTQTHLYEWQCDSTENSFTGLQLISCLLAHNFLSTS</sequence>
<proteinExistence type="predicted"/>
<accession>A0A0E9UI42</accession>
<dbReference type="AlphaFoldDB" id="A0A0E9UI42"/>
<evidence type="ECO:0000313" key="1">
    <source>
        <dbReference type="EMBL" id="JAH65411.1"/>
    </source>
</evidence>
<reference evidence="1" key="2">
    <citation type="journal article" date="2015" name="Fish Shellfish Immunol.">
        <title>Early steps in the European eel (Anguilla anguilla)-Vibrio vulnificus interaction in the gills: Role of the RtxA13 toxin.</title>
        <authorList>
            <person name="Callol A."/>
            <person name="Pajuelo D."/>
            <person name="Ebbesson L."/>
            <person name="Teles M."/>
            <person name="MacKenzie S."/>
            <person name="Amaro C."/>
        </authorList>
    </citation>
    <scope>NUCLEOTIDE SEQUENCE</scope>
</reference>
<reference evidence="1" key="1">
    <citation type="submission" date="2014-11" db="EMBL/GenBank/DDBJ databases">
        <authorList>
            <person name="Amaro Gonzalez C."/>
        </authorList>
    </citation>
    <scope>NUCLEOTIDE SEQUENCE</scope>
</reference>
<dbReference type="EMBL" id="GBXM01043166">
    <property type="protein sequence ID" value="JAH65411.1"/>
    <property type="molecule type" value="Transcribed_RNA"/>
</dbReference>